<dbReference type="KEGG" id="bmic:BmR1_04g08400"/>
<feature type="compositionally biased region" description="Polar residues" evidence="1">
    <location>
        <begin position="25"/>
        <end position="50"/>
    </location>
</feature>
<dbReference type="AlphaFoldDB" id="I7JDK5"/>
<dbReference type="VEuPathDB" id="PiroplasmaDB:BmR1_04g08400"/>
<evidence type="ECO:0000313" key="3">
    <source>
        <dbReference type="Proteomes" id="UP000002899"/>
    </source>
</evidence>
<organism evidence="2 3">
    <name type="scientific">Babesia microti (strain RI)</name>
    <dbReference type="NCBI Taxonomy" id="1133968"/>
    <lineage>
        <taxon>Eukaryota</taxon>
        <taxon>Sar</taxon>
        <taxon>Alveolata</taxon>
        <taxon>Apicomplexa</taxon>
        <taxon>Aconoidasida</taxon>
        <taxon>Piroplasmida</taxon>
        <taxon>Babesiidae</taxon>
        <taxon>Babesia</taxon>
    </lineage>
</organism>
<evidence type="ECO:0008006" key="4">
    <source>
        <dbReference type="Google" id="ProtNLM"/>
    </source>
</evidence>
<feature type="compositionally biased region" description="Low complexity" evidence="1">
    <location>
        <begin position="10"/>
        <end position="24"/>
    </location>
</feature>
<feature type="region of interest" description="Disordered" evidence="1">
    <location>
        <begin position="1"/>
        <end position="50"/>
    </location>
</feature>
<accession>I7JDK5</accession>
<reference evidence="2 3" key="3">
    <citation type="journal article" date="2016" name="Sci. Rep.">
        <title>Genome-wide diversity and gene expression profiling of Babesia microti isolates identify polymorphic genes that mediate host-pathogen interactions.</title>
        <authorList>
            <person name="Silva J.C."/>
            <person name="Cornillot E."/>
            <person name="McCracken C."/>
            <person name="Usmani-Brown S."/>
            <person name="Dwivedi A."/>
            <person name="Ifeonu O.O."/>
            <person name="Crabtree J."/>
            <person name="Gotia H.T."/>
            <person name="Virji A.Z."/>
            <person name="Reynes C."/>
            <person name="Colinge J."/>
            <person name="Kumar V."/>
            <person name="Lawres L."/>
            <person name="Pazzi J.E."/>
            <person name="Pablo J.V."/>
            <person name="Hung C."/>
            <person name="Brancato J."/>
            <person name="Kumari P."/>
            <person name="Orvis J."/>
            <person name="Tretina K."/>
            <person name="Chibucos M."/>
            <person name="Ott S."/>
            <person name="Sadzewicz L."/>
            <person name="Sengamalay N."/>
            <person name="Shetty A.C."/>
            <person name="Su Q."/>
            <person name="Tallon L."/>
            <person name="Fraser C.M."/>
            <person name="Frutos R."/>
            <person name="Molina D.M."/>
            <person name="Krause P.J."/>
            <person name="Ben Mamoun C."/>
        </authorList>
    </citation>
    <scope>NUCLEOTIDE SEQUENCE [LARGE SCALE GENOMIC DNA]</scope>
    <source>
        <strain evidence="2 3">RI</strain>
    </source>
</reference>
<reference evidence="2 3" key="2">
    <citation type="journal article" date="2013" name="PLoS ONE">
        <title>Whole genome mapping and re-organization of the nuclear and mitochondrial genomes of Babesia microti isolates.</title>
        <authorList>
            <person name="Cornillot E."/>
            <person name="Dassouli A."/>
            <person name="Garg A."/>
            <person name="Pachikara N."/>
            <person name="Randazzo S."/>
            <person name="Depoix D."/>
            <person name="Carcy B."/>
            <person name="Delbecq S."/>
            <person name="Frutos R."/>
            <person name="Silva J.C."/>
            <person name="Sutton R."/>
            <person name="Krause P.J."/>
            <person name="Mamoun C.B."/>
        </authorList>
    </citation>
    <scope>NUCLEOTIDE SEQUENCE [LARGE SCALE GENOMIC DNA]</scope>
    <source>
        <strain evidence="2 3">RI</strain>
    </source>
</reference>
<dbReference type="Proteomes" id="UP000002899">
    <property type="component" value="Chromosome IV"/>
</dbReference>
<dbReference type="GeneID" id="24426313"/>
<sequence length="653" mass="73526">MSSISLMPQSNNSSTNSPTNSLNTGHNSHISSNNSLTSTVKTQNAPTNTPNYLATTSLANIPLKTESNLPPFPPLSPGNTLTFSPNSLLNNTLPQPINGVLPRPPMPFQAHLQLVTSALMLLNSLEKNNPEFAKVYAHHLGLVKQAKTTSELEKYYFLIFALKYREQHKEENILPELVSKLTFMANNTDSKLPDCIDTTGGVVFDEFWGSGNLVSGRPLGRWVACWEHNGRYFRRGFPVALFGYNGAKELAESYWVERKRAIQLSTHNMDVEPVKVKKIKVQNRVPKQQPNKISEDSGDLLRFDQTNGKWYFESLDGKQYFNTQQEAIEAFRAMRIKVLKSYTECQMPGVNFEKNRICWCVSHWVPSKKVRRNRYFNINKYGWKRAKSLAITYKQLVDKMEGEEPSEKMVFEQADPNNTMPNFIIAILEEIRYKPMSLSEDRRSDKLSSAAITSSGTTPIPMVENISDELVSRSSNIEPKVQTTQQIHGIGSPKSTHAPSHTPFVSNFQLPISPDTAPSVAGSTLLSSSPKSQSLPQPHPNFQTMYLPYQQQLHTQIPHQNSQFVNANPNMITKHTVTTNASAGGKPSIKFVQKGTLPHEGEWEVTWTYGGNEMNRKFSTYHMGPEDAKNMAFIFLSQLQSQHSSTHIHCPQH</sequence>
<dbReference type="OrthoDB" id="365968at2759"/>
<reference evidence="2 3" key="1">
    <citation type="journal article" date="2012" name="Nucleic Acids Res.">
        <title>Sequencing of the smallest Apicomplexan genome from the human pathogen Babesia microti.</title>
        <authorList>
            <person name="Cornillot E."/>
            <person name="Hadj-Kaddour K."/>
            <person name="Dassouli A."/>
            <person name="Noel B."/>
            <person name="Ranwez V."/>
            <person name="Vacherie B."/>
            <person name="Augagneur Y."/>
            <person name="Bres V."/>
            <person name="Duclos A."/>
            <person name="Randazzo S."/>
            <person name="Carcy B."/>
            <person name="Debierre-Grockiego F."/>
            <person name="Delbecq S."/>
            <person name="Moubri-Menage K."/>
            <person name="Shams-Eldin H."/>
            <person name="Usmani-Brown S."/>
            <person name="Bringaud F."/>
            <person name="Wincker P."/>
            <person name="Vivares C.P."/>
            <person name="Schwarz R.T."/>
            <person name="Schetters T.P."/>
            <person name="Krause P.J."/>
            <person name="Gorenflot A."/>
            <person name="Berry V."/>
            <person name="Barbe V."/>
            <person name="Ben Mamoun C."/>
        </authorList>
    </citation>
    <scope>NUCLEOTIDE SEQUENCE [LARGE SCALE GENOMIC DNA]</scope>
    <source>
        <strain evidence="2 3">RI</strain>
    </source>
</reference>
<name>I7JDK5_BABMR</name>
<evidence type="ECO:0000313" key="2">
    <source>
        <dbReference type="EMBL" id="CCF75860.1"/>
    </source>
</evidence>
<protein>
    <recommendedName>
        <fullName evidence="4">AP2/ERF domain-containing protein</fullName>
    </recommendedName>
</protein>
<dbReference type="RefSeq" id="XP_012650268.1">
    <property type="nucleotide sequence ID" value="XM_012794814.1"/>
</dbReference>
<evidence type="ECO:0000256" key="1">
    <source>
        <dbReference type="SAM" id="MobiDB-lite"/>
    </source>
</evidence>
<keyword evidence="3" id="KW-1185">Reference proteome</keyword>
<feature type="compositionally biased region" description="Low complexity" evidence="1">
    <location>
        <begin position="523"/>
        <end position="536"/>
    </location>
</feature>
<feature type="region of interest" description="Disordered" evidence="1">
    <location>
        <begin position="516"/>
        <end position="537"/>
    </location>
</feature>
<proteinExistence type="predicted"/>
<dbReference type="Gene3D" id="1.20.5.2050">
    <property type="match status" value="1"/>
</dbReference>
<dbReference type="EMBL" id="LN871599">
    <property type="protein sequence ID" value="CCF75860.1"/>
    <property type="molecule type" value="Genomic_DNA"/>
</dbReference>
<gene>
    <name evidence="2" type="ORF">BmR1_04g08400</name>
</gene>